<dbReference type="OrthoDB" id="1046782at2759"/>
<feature type="region of interest" description="Disordered" evidence="1">
    <location>
        <begin position="1"/>
        <end position="52"/>
    </location>
</feature>
<evidence type="ECO:0000256" key="1">
    <source>
        <dbReference type="SAM" id="MobiDB-lite"/>
    </source>
</evidence>
<dbReference type="Proteomes" id="UP000654913">
    <property type="component" value="Chromosome 6"/>
</dbReference>
<evidence type="ECO:0000313" key="3">
    <source>
        <dbReference type="Proteomes" id="UP000654913"/>
    </source>
</evidence>
<reference evidence="2" key="1">
    <citation type="submission" date="2021-01" db="EMBL/GenBank/DDBJ databases">
        <authorList>
            <consortium name="Aspergillus puulaauensis MK2 genome sequencing consortium"/>
            <person name="Kazuki M."/>
            <person name="Futagami T."/>
        </authorList>
    </citation>
    <scope>NUCLEOTIDE SEQUENCE</scope>
    <source>
        <strain evidence="2">MK2</strain>
    </source>
</reference>
<dbReference type="InterPro" id="IPR005197">
    <property type="entry name" value="Glyco_hydro_71"/>
</dbReference>
<dbReference type="KEGG" id="apuu:APUU_60597A"/>
<protein>
    <recommendedName>
        <fullName evidence="4">Glycoside hydrolase</fullName>
    </recommendedName>
</protein>
<sequence>MKHLDRFLRHVQGKEKPNHPTPSESSPDNNQVGSEAYSQPPPNTFAQNAPQAPIAPSEPLSVFAHFLVGTAGAMSPAEWERDIIEAQKAHIDGFALNIAPQDDYTDRVLQTAYDAAERIGDFSLFLSFDYLSGGPWPQDRVITIINTYKSRRAQFLYKGKPLVSTFEGVGNSGDWPNIKNATGCTFIPSWTSLAPSGLRTVHNVIDGAFSWDAWPVGAEDKDSSSDKAWIDALAGKPYMMAVSPWFYTNLPQWNKNWLWRGDNLWHYRWRHVMDLQPALVQILSWNDYGETHYIGPIYEPGVPDGAMRFVKGCPHDAWRELLPHYIDAYRRQNAMVREGVSNPGAVTSYAPKQPLPYNDKIVYWYRLNPSTSGNAGGTTGNNPNMGQPELKPGEVSQDKVFVSVLVTEPSDVHIRIGDAAPTILSAEECGVNHVSVPFNGQSGPVHFAIVRNGREIESTRGPAITENCADGLVNWNAFVGSS</sequence>
<feature type="compositionally biased region" description="Basic and acidic residues" evidence="1">
    <location>
        <begin position="1"/>
        <end position="18"/>
    </location>
</feature>
<feature type="compositionally biased region" description="Polar residues" evidence="1">
    <location>
        <begin position="21"/>
        <end position="37"/>
    </location>
</feature>
<dbReference type="AlphaFoldDB" id="A0A7R8APX2"/>
<dbReference type="CDD" id="cd11577">
    <property type="entry name" value="GH71"/>
    <property type="match status" value="1"/>
</dbReference>
<dbReference type="GeneID" id="64977554"/>
<accession>A0A7R8APX2</accession>
<name>A0A7R8APX2_9EURO</name>
<reference evidence="2" key="2">
    <citation type="submission" date="2021-02" db="EMBL/GenBank/DDBJ databases">
        <title>Aspergillus puulaauensis MK2 genome sequence.</title>
        <authorList>
            <person name="Futagami T."/>
            <person name="Mori K."/>
            <person name="Kadooka C."/>
            <person name="Tanaka T."/>
        </authorList>
    </citation>
    <scope>NUCLEOTIDE SEQUENCE</scope>
    <source>
        <strain evidence="2">MK2</strain>
    </source>
</reference>
<proteinExistence type="predicted"/>
<organism evidence="2 3">
    <name type="scientific">Aspergillus puulaauensis</name>
    <dbReference type="NCBI Taxonomy" id="1220207"/>
    <lineage>
        <taxon>Eukaryota</taxon>
        <taxon>Fungi</taxon>
        <taxon>Dikarya</taxon>
        <taxon>Ascomycota</taxon>
        <taxon>Pezizomycotina</taxon>
        <taxon>Eurotiomycetes</taxon>
        <taxon>Eurotiomycetidae</taxon>
        <taxon>Eurotiales</taxon>
        <taxon>Aspergillaceae</taxon>
        <taxon>Aspergillus</taxon>
    </lineage>
</organism>
<dbReference type="Gene3D" id="3.20.20.80">
    <property type="entry name" value="Glycosidases"/>
    <property type="match status" value="1"/>
</dbReference>
<dbReference type="RefSeq" id="XP_041559743.1">
    <property type="nucleotide sequence ID" value="XM_041693854.1"/>
</dbReference>
<dbReference type="EMBL" id="AP024448">
    <property type="protein sequence ID" value="BCS27549.1"/>
    <property type="molecule type" value="Genomic_DNA"/>
</dbReference>
<evidence type="ECO:0000313" key="2">
    <source>
        <dbReference type="EMBL" id="BCS27549.1"/>
    </source>
</evidence>
<gene>
    <name evidence="2" type="ORF">APUU_60597A</name>
</gene>
<keyword evidence="3" id="KW-1185">Reference proteome</keyword>
<dbReference type="GO" id="GO:0051118">
    <property type="term" value="F:glucan endo-1,3-alpha-glucosidase activity"/>
    <property type="evidence" value="ECO:0007669"/>
    <property type="project" value="InterPro"/>
</dbReference>
<evidence type="ECO:0008006" key="4">
    <source>
        <dbReference type="Google" id="ProtNLM"/>
    </source>
</evidence>
<dbReference type="Pfam" id="PF03659">
    <property type="entry name" value="Glyco_hydro_71"/>
    <property type="match status" value="1"/>
</dbReference>
<feature type="region of interest" description="Disordered" evidence="1">
    <location>
        <begin position="373"/>
        <end position="392"/>
    </location>
</feature>